<reference evidence="2" key="2">
    <citation type="journal article" date="2024" name="Plant">
        <title>Genomic evolution and insights into agronomic trait innovations of Sesamum species.</title>
        <authorList>
            <person name="Miao H."/>
            <person name="Wang L."/>
            <person name="Qu L."/>
            <person name="Liu H."/>
            <person name="Sun Y."/>
            <person name="Le M."/>
            <person name="Wang Q."/>
            <person name="Wei S."/>
            <person name="Zheng Y."/>
            <person name="Lin W."/>
            <person name="Duan Y."/>
            <person name="Cao H."/>
            <person name="Xiong S."/>
            <person name="Wang X."/>
            <person name="Wei L."/>
            <person name="Li C."/>
            <person name="Ma Q."/>
            <person name="Ju M."/>
            <person name="Zhao R."/>
            <person name="Li G."/>
            <person name="Mu C."/>
            <person name="Tian Q."/>
            <person name="Mei H."/>
            <person name="Zhang T."/>
            <person name="Gao T."/>
            <person name="Zhang H."/>
        </authorList>
    </citation>
    <scope>NUCLEOTIDE SEQUENCE</scope>
    <source>
        <strain evidence="2">K16</strain>
    </source>
</reference>
<organism evidence="2 3">
    <name type="scientific">Sesamum angolense</name>
    <dbReference type="NCBI Taxonomy" id="2727404"/>
    <lineage>
        <taxon>Eukaryota</taxon>
        <taxon>Viridiplantae</taxon>
        <taxon>Streptophyta</taxon>
        <taxon>Embryophyta</taxon>
        <taxon>Tracheophyta</taxon>
        <taxon>Spermatophyta</taxon>
        <taxon>Magnoliopsida</taxon>
        <taxon>eudicotyledons</taxon>
        <taxon>Gunneridae</taxon>
        <taxon>Pentapetalae</taxon>
        <taxon>asterids</taxon>
        <taxon>lamiids</taxon>
        <taxon>Lamiales</taxon>
        <taxon>Pedaliaceae</taxon>
        <taxon>Sesamum</taxon>
    </lineage>
</organism>
<dbReference type="InterPro" id="IPR001810">
    <property type="entry name" value="F-box_dom"/>
</dbReference>
<dbReference type="Gene3D" id="1.20.1280.50">
    <property type="match status" value="1"/>
</dbReference>
<comment type="caution">
    <text evidence="2">The sequence shown here is derived from an EMBL/GenBank/DDBJ whole genome shotgun (WGS) entry which is preliminary data.</text>
</comment>
<sequence length="363" mass="40292">MWSNLPFDLLANIFSYLSPDSLARAKSACRSWHAAAALAVPHHHPPWFLALPTRGWSPSCFAHNPVGENWHVLPLDHSVSALRPIASICGQVLLRVTSKTWLELAISNPFTRQFRTLPRLNVARTNPAVGLIQHSPTQSCRNLGFKIYVAGGMSEAAGGGAVYQPTIEMYDSLRDTWHVVDGPMPVEFAVRLTVWTPNESVYSKGILYWMTSARAYSLMGFKIMTNRWRELSVPMADRLEFASLVSRNGNLTIVGGTSDGDVSVWELGEDDDWSVVGKVPFELGMKFLGGKVNWGGVKCVGSNGAVWLYREIGSGMIVWREVIGGKKWQWSWIEGCCSIRGREIKNFPIKGLLLHPDLAHAAF</sequence>
<accession>A0AAE1WLI9</accession>
<proteinExistence type="predicted"/>
<dbReference type="Gene3D" id="2.120.10.80">
    <property type="entry name" value="Kelch-type beta propeller"/>
    <property type="match status" value="1"/>
</dbReference>
<dbReference type="InterPro" id="IPR036047">
    <property type="entry name" value="F-box-like_dom_sf"/>
</dbReference>
<gene>
    <name evidence="2" type="ORF">Sango_1685100</name>
</gene>
<dbReference type="PROSITE" id="PS50181">
    <property type="entry name" value="FBOX"/>
    <property type="match status" value="1"/>
</dbReference>
<dbReference type="InterPro" id="IPR015915">
    <property type="entry name" value="Kelch-typ_b-propeller"/>
</dbReference>
<dbReference type="InterPro" id="IPR050796">
    <property type="entry name" value="SCF_F-box_component"/>
</dbReference>
<evidence type="ECO:0000313" key="3">
    <source>
        <dbReference type="Proteomes" id="UP001289374"/>
    </source>
</evidence>
<dbReference type="SUPFAM" id="SSF117281">
    <property type="entry name" value="Kelch motif"/>
    <property type="match status" value="1"/>
</dbReference>
<dbReference type="Pfam" id="PF07734">
    <property type="entry name" value="FBA_1"/>
    <property type="match status" value="1"/>
</dbReference>
<dbReference type="CDD" id="cd09917">
    <property type="entry name" value="F-box_SF"/>
    <property type="match status" value="1"/>
</dbReference>
<keyword evidence="3" id="KW-1185">Reference proteome</keyword>
<evidence type="ECO:0000313" key="2">
    <source>
        <dbReference type="EMBL" id="KAK4395308.1"/>
    </source>
</evidence>
<dbReference type="Proteomes" id="UP001289374">
    <property type="component" value="Unassembled WGS sequence"/>
</dbReference>
<reference evidence="2" key="1">
    <citation type="submission" date="2020-06" db="EMBL/GenBank/DDBJ databases">
        <authorList>
            <person name="Li T."/>
            <person name="Hu X."/>
            <person name="Zhang T."/>
            <person name="Song X."/>
            <person name="Zhang H."/>
            <person name="Dai N."/>
            <person name="Sheng W."/>
            <person name="Hou X."/>
            <person name="Wei L."/>
        </authorList>
    </citation>
    <scope>NUCLEOTIDE SEQUENCE</scope>
    <source>
        <strain evidence="2">K16</strain>
        <tissue evidence="2">Leaf</tissue>
    </source>
</reference>
<feature type="domain" description="F-box" evidence="1">
    <location>
        <begin position="1"/>
        <end position="33"/>
    </location>
</feature>
<name>A0AAE1WLI9_9LAMI</name>
<dbReference type="InterPro" id="IPR006527">
    <property type="entry name" value="F-box-assoc_dom_typ1"/>
</dbReference>
<dbReference type="EMBL" id="JACGWL010000009">
    <property type="protein sequence ID" value="KAK4395308.1"/>
    <property type="molecule type" value="Genomic_DNA"/>
</dbReference>
<dbReference type="Pfam" id="PF12937">
    <property type="entry name" value="F-box-like"/>
    <property type="match status" value="1"/>
</dbReference>
<dbReference type="PANTHER" id="PTHR31672:SF2">
    <property type="entry name" value="F-BOX DOMAIN-CONTAINING PROTEIN"/>
    <property type="match status" value="1"/>
</dbReference>
<evidence type="ECO:0000259" key="1">
    <source>
        <dbReference type="PROSITE" id="PS50181"/>
    </source>
</evidence>
<dbReference type="SUPFAM" id="SSF81383">
    <property type="entry name" value="F-box domain"/>
    <property type="match status" value="1"/>
</dbReference>
<dbReference type="AlphaFoldDB" id="A0AAE1WLI9"/>
<dbReference type="PANTHER" id="PTHR31672">
    <property type="entry name" value="BNACNNG10540D PROTEIN"/>
    <property type="match status" value="1"/>
</dbReference>
<protein>
    <recommendedName>
        <fullName evidence="1">F-box domain-containing protein</fullName>
    </recommendedName>
</protein>